<keyword evidence="2" id="KW-1185">Reference proteome</keyword>
<dbReference type="InterPro" id="IPR013078">
    <property type="entry name" value="His_Pase_superF_clade-1"/>
</dbReference>
<accession>A0A212RWD2</accession>
<dbReference type="Proteomes" id="UP000198418">
    <property type="component" value="Unassembled WGS sequence"/>
</dbReference>
<dbReference type="EMBL" id="FYDG01000008">
    <property type="protein sequence ID" value="SNB77012.1"/>
    <property type="molecule type" value="Genomic_DNA"/>
</dbReference>
<dbReference type="AlphaFoldDB" id="A0A212RWD2"/>
<sequence>MSWQASPLARTRDTMILARAELGLPAEGVVFDERLKEFTFGRWEGKTWPEVCAEDPVGAKERDRDKWGFRPPGGESYADLALRLQPWLEAQQRPAVVASHGGVARALMHLIGGLVVERAPNADIWQGRVLVFAAGRFDWI</sequence>
<dbReference type="PANTHER" id="PTHR10606:SF44">
    <property type="entry name" value="6-PHOSPHOFRUCTO 2-KINASE_FRUCTOSE 2,6-BISPHOSPHATASE LONG FORM"/>
    <property type="match status" value="1"/>
</dbReference>
<dbReference type="PANTHER" id="PTHR10606">
    <property type="entry name" value="6-PHOSPHOFRUCTO-2-KINASE/FRUCTOSE-2,6-BISPHOSPHATASE"/>
    <property type="match status" value="1"/>
</dbReference>
<dbReference type="GO" id="GO:0005524">
    <property type="term" value="F:ATP binding"/>
    <property type="evidence" value="ECO:0007669"/>
    <property type="project" value="InterPro"/>
</dbReference>
<protein>
    <submittedName>
        <fullName evidence="1">Probable phosphoglycerate mutase</fullName>
    </submittedName>
</protein>
<dbReference type="GO" id="GO:0004331">
    <property type="term" value="F:fructose-2,6-bisphosphate 2-phosphatase activity"/>
    <property type="evidence" value="ECO:0007669"/>
    <property type="project" value="TreeGrafter"/>
</dbReference>
<dbReference type="GO" id="GO:0005829">
    <property type="term" value="C:cytosol"/>
    <property type="evidence" value="ECO:0007669"/>
    <property type="project" value="TreeGrafter"/>
</dbReference>
<reference evidence="2" key="1">
    <citation type="submission" date="2017-06" db="EMBL/GenBank/DDBJ databases">
        <authorList>
            <person name="Varghese N."/>
            <person name="Submissions S."/>
        </authorList>
    </citation>
    <scope>NUCLEOTIDE SEQUENCE [LARGE SCALE GENOMIC DNA]</scope>
    <source>
        <strain evidence="2">DSM 137</strain>
    </source>
</reference>
<evidence type="ECO:0000313" key="1">
    <source>
        <dbReference type="EMBL" id="SNB77012.1"/>
    </source>
</evidence>
<dbReference type="Gene3D" id="3.40.50.1240">
    <property type="entry name" value="Phosphoglycerate mutase-like"/>
    <property type="match status" value="1"/>
</dbReference>
<name>A0A212RWD2_RHOAC</name>
<dbReference type="SUPFAM" id="SSF53254">
    <property type="entry name" value="Phosphoglycerate mutase-like"/>
    <property type="match status" value="1"/>
</dbReference>
<dbReference type="InterPro" id="IPR029033">
    <property type="entry name" value="His_PPase_superfam"/>
</dbReference>
<proteinExistence type="predicted"/>
<organism evidence="1 2">
    <name type="scientific">Rhodoblastus acidophilus</name>
    <name type="common">Rhodopseudomonas acidophila</name>
    <dbReference type="NCBI Taxonomy" id="1074"/>
    <lineage>
        <taxon>Bacteria</taxon>
        <taxon>Pseudomonadati</taxon>
        <taxon>Pseudomonadota</taxon>
        <taxon>Alphaproteobacteria</taxon>
        <taxon>Hyphomicrobiales</taxon>
        <taxon>Rhodoblastaceae</taxon>
        <taxon>Rhodoblastus</taxon>
    </lineage>
</organism>
<dbReference type="Pfam" id="PF00300">
    <property type="entry name" value="His_Phos_1"/>
    <property type="match status" value="1"/>
</dbReference>
<gene>
    <name evidence="1" type="ORF">SAMN06265338_10864</name>
</gene>
<dbReference type="GO" id="GO:0006003">
    <property type="term" value="P:fructose 2,6-bisphosphate metabolic process"/>
    <property type="evidence" value="ECO:0007669"/>
    <property type="project" value="InterPro"/>
</dbReference>
<dbReference type="GO" id="GO:0003873">
    <property type="term" value="F:6-phosphofructo-2-kinase activity"/>
    <property type="evidence" value="ECO:0007669"/>
    <property type="project" value="TreeGrafter"/>
</dbReference>
<evidence type="ECO:0000313" key="2">
    <source>
        <dbReference type="Proteomes" id="UP000198418"/>
    </source>
</evidence>
<dbReference type="InterPro" id="IPR003094">
    <property type="entry name" value="6Pfruct_kin"/>
</dbReference>